<gene>
    <name evidence="8" type="ORF">KJB30_04480</name>
</gene>
<comment type="caution">
    <text evidence="8">The sequence shown here is derived from an EMBL/GenBank/DDBJ whole genome shotgun (WGS) entry which is preliminary data.</text>
</comment>
<evidence type="ECO:0000256" key="3">
    <source>
        <dbReference type="ARBA" id="ARBA00022475"/>
    </source>
</evidence>
<evidence type="ECO:0000256" key="5">
    <source>
        <dbReference type="ARBA" id="ARBA00022989"/>
    </source>
</evidence>
<sequence length="211" mass="23052">MKSYLELLTVFVIQLFIIVDPLACIPIFLAITSSRTKNERRIMARRSCFIAFIVLAFFVVAGNAILSYLGITTSTVQICGGILLFIIALEFLRGKATTTETSTLEEQLAEEKEDVSVTPLAIPLLAGPGAIATTFVFAGRANDVLAYITLVAGSALVFCAVYFCLYWADDVARIFGTLGMKIITRIMGFILAFIAVQYVVDGILKLFFHAP</sequence>
<feature type="transmembrane region" description="Helical" evidence="7">
    <location>
        <begin position="144"/>
        <end position="168"/>
    </location>
</feature>
<keyword evidence="5 7" id="KW-1133">Transmembrane helix</keyword>
<feature type="transmembrane region" description="Helical" evidence="7">
    <location>
        <begin position="189"/>
        <end position="208"/>
    </location>
</feature>
<evidence type="ECO:0000256" key="6">
    <source>
        <dbReference type="ARBA" id="ARBA00023136"/>
    </source>
</evidence>
<reference evidence="8 9" key="1">
    <citation type="submission" date="2021-05" db="EMBL/GenBank/DDBJ databases">
        <title>The draft genome of Geobacter chapellei DSM 13688.</title>
        <authorList>
            <person name="Xu Z."/>
            <person name="Masuda Y."/>
            <person name="Itoh H."/>
            <person name="Senoo K."/>
        </authorList>
    </citation>
    <scope>NUCLEOTIDE SEQUENCE [LARGE SCALE GENOMIC DNA]</scope>
    <source>
        <strain evidence="8 9">DSM 13688</strain>
    </source>
</reference>
<evidence type="ECO:0000313" key="8">
    <source>
        <dbReference type="EMBL" id="MBT1071028.1"/>
    </source>
</evidence>
<dbReference type="PANTHER" id="PTHR33508:SF1">
    <property type="entry name" value="UPF0056 MEMBRANE PROTEIN YHCE"/>
    <property type="match status" value="1"/>
</dbReference>
<proteinExistence type="inferred from homology"/>
<protein>
    <recommendedName>
        <fullName evidence="7">UPF0056 membrane protein</fullName>
    </recommendedName>
</protein>
<evidence type="ECO:0000313" key="9">
    <source>
        <dbReference type="Proteomes" id="UP000784128"/>
    </source>
</evidence>
<dbReference type="NCBIfam" id="TIGR00427">
    <property type="entry name" value="NAAT family transporter"/>
    <property type="match status" value="1"/>
</dbReference>
<dbReference type="EMBL" id="JAHDYS010000003">
    <property type="protein sequence ID" value="MBT1071028.1"/>
    <property type="molecule type" value="Genomic_DNA"/>
</dbReference>
<keyword evidence="6 7" id="KW-0472">Membrane</keyword>
<keyword evidence="4 7" id="KW-0812">Transmembrane</keyword>
<comment type="subcellular location">
    <subcellularLocation>
        <location evidence="1 7">Cell membrane</location>
        <topology evidence="1 7">Multi-pass membrane protein</topology>
    </subcellularLocation>
</comment>
<accession>A0ABS5U5S9</accession>
<dbReference type="Proteomes" id="UP000784128">
    <property type="component" value="Unassembled WGS sequence"/>
</dbReference>
<feature type="transmembrane region" description="Helical" evidence="7">
    <location>
        <begin position="115"/>
        <end position="138"/>
    </location>
</feature>
<evidence type="ECO:0000256" key="7">
    <source>
        <dbReference type="RuleBase" id="RU362048"/>
    </source>
</evidence>
<feature type="transmembrane region" description="Helical" evidence="7">
    <location>
        <begin position="49"/>
        <end position="69"/>
    </location>
</feature>
<organism evidence="8 9">
    <name type="scientific">Pelotalea chapellei</name>
    <dbReference type="NCBI Taxonomy" id="44671"/>
    <lineage>
        <taxon>Bacteria</taxon>
        <taxon>Pseudomonadati</taxon>
        <taxon>Thermodesulfobacteriota</taxon>
        <taxon>Desulfuromonadia</taxon>
        <taxon>Geobacterales</taxon>
        <taxon>Geobacteraceae</taxon>
        <taxon>Pelotalea</taxon>
    </lineage>
</organism>
<dbReference type="InterPro" id="IPR002771">
    <property type="entry name" value="Multi_antbiot-R_MarC"/>
</dbReference>
<dbReference type="PANTHER" id="PTHR33508">
    <property type="entry name" value="UPF0056 MEMBRANE PROTEIN YHCE"/>
    <property type="match status" value="1"/>
</dbReference>
<feature type="transmembrane region" description="Helical" evidence="7">
    <location>
        <begin position="6"/>
        <end position="29"/>
    </location>
</feature>
<comment type="similarity">
    <text evidence="2 7">Belongs to the UPF0056 (MarC) family.</text>
</comment>
<keyword evidence="9" id="KW-1185">Reference proteome</keyword>
<evidence type="ECO:0000256" key="1">
    <source>
        <dbReference type="ARBA" id="ARBA00004651"/>
    </source>
</evidence>
<dbReference type="RefSeq" id="WP_214296735.1">
    <property type="nucleotide sequence ID" value="NZ_JAHDYS010000003.1"/>
</dbReference>
<evidence type="ECO:0000256" key="2">
    <source>
        <dbReference type="ARBA" id="ARBA00009784"/>
    </source>
</evidence>
<keyword evidence="3" id="KW-1003">Cell membrane</keyword>
<name>A0ABS5U5S9_9BACT</name>
<dbReference type="Pfam" id="PF01914">
    <property type="entry name" value="MarC"/>
    <property type="match status" value="1"/>
</dbReference>
<feature type="transmembrane region" description="Helical" evidence="7">
    <location>
        <begin position="75"/>
        <end position="94"/>
    </location>
</feature>
<evidence type="ECO:0000256" key="4">
    <source>
        <dbReference type="ARBA" id="ARBA00022692"/>
    </source>
</evidence>